<evidence type="ECO:0000259" key="2">
    <source>
        <dbReference type="Pfam" id="PF03779"/>
    </source>
</evidence>
<dbReference type="PROSITE" id="PS51257">
    <property type="entry name" value="PROKAR_LIPOPROTEIN"/>
    <property type="match status" value="1"/>
</dbReference>
<evidence type="ECO:0000313" key="3">
    <source>
        <dbReference type="EMBL" id="SFL15956.1"/>
    </source>
</evidence>
<dbReference type="Proteomes" id="UP000323300">
    <property type="component" value="Unassembled WGS sequence"/>
</dbReference>
<evidence type="ECO:0000256" key="1">
    <source>
        <dbReference type="SAM" id="Phobius"/>
    </source>
</evidence>
<gene>
    <name evidence="3" type="ORF">SAMN04488498_1438</name>
</gene>
<sequence>MLPDSKEMKMTNDVPNKGLEWTNLILGATLACAAFMFPGLPAAAWNAGIVGVLIVTWSAVALYRYATWTEWSNLTLGCWALVAPFLLGFGSAPTPMWTHVLIGASVATIAAIQLMASRKAPAPSSSS</sequence>
<dbReference type="Pfam" id="PF03779">
    <property type="entry name" value="SPW"/>
    <property type="match status" value="1"/>
</dbReference>
<name>A0A1I4FGL6_9HYPH</name>
<keyword evidence="1" id="KW-0472">Membrane</keyword>
<feature type="domain" description="SPW repeat-containing integral membrane" evidence="2">
    <location>
        <begin position="20"/>
        <end position="111"/>
    </location>
</feature>
<reference evidence="3 4" key="1">
    <citation type="submission" date="2016-10" db="EMBL/GenBank/DDBJ databases">
        <authorList>
            <person name="Varghese N."/>
            <person name="Submissions S."/>
        </authorList>
    </citation>
    <scope>NUCLEOTIDE SEQUENCE [LARGE SCALE GENOMIC DNA]</scope>
    <source>
        <strain evidence="3 4">DSM 21822</strain>
    </source>
</reference>
<keyword evidence="1" id="KW-1133">Transmembrane helix</keyword>
<evidence type="ECO:0000313" key="4">
    <source>
        <dbReference type="Proteomes" id="UP000323300"/>
    </source>
</evidence>
<feature type="transmembrane region" description="Helical" evidence="1">
    <location>
        <begin position="71"/>
        <end position="90"/>
    </location>
</feature>
<accession>A0A1I4FGL6</accession>
<dbReference type="InterPro" id="IPR005530">
    <property type="entry name" value="SPW"/>
</dbReference>
<proteinExistence type="predicted"/>
<dbReference type="AlphaFoldDB" id="A0A1I4FGL6"/>
<keyword evidence="4" id="KW-1185">Reference proteome</keyword>
<feature type="transmembrane region" description="Helical" evidence="1">
    <location>
        <begin position="43"/>
        <end position="64"/>
    </location>
</feature>
<keyword evidence="1" id="KW-0812">Transmembrane</keyword>
<feature type="transmembrane region" description="Helical" evidence="1">
    <location>
        <begin position="96"/>
        <end position="116"/>
    </location>
</feature>
<protein>
    <submittedName>
        <fullName evidence="3">SPW repeat-containing protein</fullName>
    </submittedName>
</protein>
<dbReference type="EMBL" id="FOSL01000043">
    <property type="protein sequence ID" value="SFL15956.1"/>
    <property type="molecule type" value="Genomic_DNA"/>
</dbReference>
<feature type="transmembrane region" description="Helical" evidence="1">
    <location>
        <begin position="21"/>
        <end position="37"/>
    </location>
</feature>
<organism evidence="3 4">
    <name type="scientific">Neomesorhizobium albiziae</name>
    <dbReference type="NCBI Taxonomy" id="335020"/>
    <lineage>
        <taxon>Bacteria</taxon>
        <taxon>Pseudomonadati</taxon>
        <taxon>Pseudomonadota</taxon>
        <taxon>Alphaproteobacteria</taxon>
        <taxon>Hyphomicrobiales</taxon>
        <taxon>Phyllobacteriaceae</taxon>
        <taxon>Neomesorhizobium</taxon>
    </lineage>
</organism>